<dbReference type="GeneID" id="85354062"/>
<evidence type="ECO:0000313" key="1">
    <source>
        <dbReference type="EMBL" id="KAK0436848.1"/>
    </source>
</evidence>
<accession>A0AA39MK59</accession>
<organism evidence="1 2">
    <name type="scientific">Armillaria tabescens</name>
    <name type="common">Ringless honey mushroom</name>
    <name type="synonym">Agaricus tabescens</name>
    <dbReference type="NCBI Taxonomy" id="1929756"/>
    <lineage>
        <taxon>Eukaryota</taxon>
        <taxon>Fungi</taxon>
        <taxon>Dikarya</taxon>
        <taxon>Basidiomycota</taxon>
        <taxon>Agaricomycotina</taxon>
        <taxon>Agaricomycetes</taxon>
        <taxon>Agaricomycetidae</taxon>
        <taxon>Agaricales</taxon>
        <taxon>Marasmiineae</taxon>
        <taxon>Physalacriaceae</taxon>
        <taxon>Desarmillaria</taxon>
    </lineage>
</organism>
<proteinExistence type="predicted"/>
<name>A0AA39MK59_ARMTA</name>
<sequence length="309" mass="35142">MPSLHAEIIMKIINILADEGDLAALLEIQCQTAHPLLGASTCALSDSYGASPITTIQFLRLFPKLTIIDFREGVIVNWTELHAQPLPLIRLRWAGQFAEEDEALIMNTSPGLHADSLNLEWDHNVNDLIDVFSDNPWFWNVDTLIIQCGAVALDWFFENLINMQTELNTLYCKCHTSLKPLVRFENIEYLPSLQAFGMHLLDTDTDHILARLCELALPDLYMISFSYAITGPSETLLEHRAVWTRFRDVVMDVSRFPALTDIDIDIYGNLGAEDIHIRMMWNNLIYLFSFVDSSRITVNVHTDNDDTTA</sequence>
<dbReference type="RefSeq" id="XP_060322408.1">
    <property type="nucleotide sequence ID" value="XM_060470514.1"/>
</dbReference>
<dbReference type="Proteomes" id="UP001175211">
    <property type="component" value="Unassembled WGS sequence"/>
</dbReference>
<keyword evidence="2" id="KW-1185">Reference proteome</keyword>
<reference evidence="1" key="1">
    <citation type="submission" date="2023-06" db="EMBL/GenBank/DDBJ databases">
        <authorList>
            <consortium name="Lawrence Berkeley National Laboratory"/>
            <person name="Ahrendt S."/>
            <person name="Sahu N."/>
            <person name="Indic B."/>
            <person name="Wong-Bajracharya J."/>
            <person name="Merenyi Z."/>
            <person name="Ke H.-M."/>
            <person name="Monk M."/>
            <person name="Kocsube S."/>
            <person name="Drula E."/>
            <person name="Lipzen A."/>
            <person name="Balint B."/>
            <person name="Henrissat B."/>
            <person name="Andreopoulos B."/>
            <person name="Martin F.M."/>
            <person name="Harder C.B."/>
            <person name="Rigling D."/>
            <person name="Ford K.L."/>
            <person name="Foster G.D."/>
            <person name="Pangilinan J."/>
            <person name="Papanicolaou A."/>
            <person name="Barry K."/>
            <person name="LaButti K."/>
            <person name="Viragh M."/>
            <person name="Koriabine M."/>
            <person name="Yan M."/>
            <person name="Riley R."/>
            <person name="Champramary S."/>
            <person name="Plett K.L."/>
            <person name="Tsai I.J."/>
            <person name="Slot J."/>
            <person name="Sipos G."/>
            <person name="Plett J."/>
            <person name="Nagy L.G."/>
            <person name="Grigoriev I.V."/>
        </authorList>
    </citation>
    <scope>NUCLEOTIDE SEQUENCE</scope>
    <source>
        <strain evidence="1">CCBAS 213</strain>
    </source>
</reference>
<dbReference type="AlphaFoldDB" id="A0AA39MK59"/>
<dbReference type="EMBL" id="JAUEPS010000121">
    <property type="protein sequence ID" value="KAK0436848.1"/>
    <property type="molecule type" value="Genomic_DNA"/>
</dbReference>
<gene>
    <name evidence="1" type="ORF">EV420DRAFT_1487399</name>
</gene>
<protein>
    <submittedName>
        <fullName evidence="1">Uncharacterized protein</fullName>
    </submittedName>
</protein>
<comment type="caution">
    <text evidence="1">The sequence shown here is derived from an EMBL/GenBank/DDBJ whole genome shotgun (WGS) entry which is preliminary data.</text>
</comment>
<evidence type="ECO:0000313" key="2">
    <source>
        <dbReference type="Proteomes" id="UP001175211"/>
    </source>
</evidence>